<sequence length="368" mass="41382">MALTSEKSDSDGRRRSLFKLPFRNSSDHQATSSSSSSHLSDNYIHQSRHFRYQGPRPVVERLGQTHHQQPAATIPSMSSVARSLLPSKRRLKLDPSSKLYFPYEPGKQVRSAIKIKNTSKSHVAFKFQTTEPKSCFMRPAGAILPPGEEILATVFKFVEPPQNNEKPMEQKSGVKFKIMSLKIKIPTDYMPELFEEQKDHVSEEQVMRVVFLDPENPNPMMEKLKSQLAEADAADEARKKAPDVISTGPKPIGEGLVIDEWCRLGMFGGDGVSWHKKLMKVILEKIYALAHLAIDAIVAHFIRFRDRSFAGHLAPNYCRLCATVQARTKKRQIKRVSQVLSGSKITELISLEIVTELVSSRNCGERGG</sequence>
<dbReference type="InterPro" id="IPR000535">
    <property type="entry name" value="MSP_dom"/>
</dbReference>
<comment type="caution">
    <text evidence="4">The sequence shown here is derived from an EMBL/GenBank/DDBJ whole genome shotgun (WGS) entry which is preliminary data.</text>
</comment>
<dbReference type="InterPro" id="IPR008962">
    <property type="entry name" value="PapD-like_sf"/>
</dbReference>
<evidence type="ECO:0000313" key="4">
    <source>
        <dbReference type="EMBL" id="KAH0858444.1"/>
    </source>
</evidence>
<dbReference type="SUPFAM" id="SSF49354">
    <property type="entry name" value="PapD-like"/>
    <property type="match status" value="1"/>
</dbReference>
<comment type="similarity">
    <text evidence="1">Belongs to the VAMP-associated protein (VAP) (TC 9.B.17) family.</text>
</comment>
<feature type="compositionally biased region" description="Low complexity" evidence="2">
    <location>
        <begin position="27"/>
        <end position="40"/>
    </location>
</feature>
<gene>
    <name evidence="4" type="ORF">HID58_086705</name>
</gene>
<evidence type="ECO:0000259" key="3">
    <source>
        <dbReference type="PROSITE" id="PS50202"/>
    </source>
</evidence>
<evidence type="ECO:0000313" key="5">
    <source>
        <dbReference type="Proteomes" id="UP000824890"/>
    </source>
</evidence>
<protein>
    <recommendedName>
        <fullName evidence="3">MSP domain-containing protein</fullName>
    </recommendedName>
</protein>
<dbReference type="EMBL" id="JAGKQM010000019">
    <property type="protein sequence ID" value="KAH0858444.1"/>
    <property type="molecule type" value="Genomic_DNA"/>
</dbReference>
<dbReference type="Gene3D" id="2.60.40.10">
    <property type="entry name" value="Immunoglobulins"/>
    <property type="match status" value="1"/>
</dbReference>
<evidence type="ECO:0000256" key="1">
    <source>
        <dbReference type="ARBA" id="ARBA00008932"/>
    </source>
</evidence>
<dbReference type="PANTHER" id="PTHR10809:SF116">
    <property type="entry name" value="VESICLE-ASSOCIATED PROTEIN 4-3"/>
    <property type="match status" value="1"/>
</dbReference>
<dbReference type="InterPro" id="IPR016763">
    <property type="entry name" value="VAP"/>
</dbReference>
<evidence type="ECO:0000256" key="2">
    <source>
        <dbReference type="SAM" id="MobiDB-lite"/>
    </source>
</evidence>
<dbReference type="PANTHER" id="PTHR10809">
    <property type="entry name" value="VESICLE-ASSOCIATED MEMBRANE PROTEIN-ASSOCIATED PROTEIN"/>
    <property type="match status" value="1"/>
</dbReference>
<keyword evidence="5" id="KW-1185">Reference proteome</keyword>
<dbReference type="InterPro" id="IPR013783">
    <property type="entry name" value="Ig-like_fold"/>
</dbReference>
<proteinExistence type="inferred from homology"/>
<dbReference type="PROSITE" id="PS50202">
    <property type="entry name" value="MSP"/>
    <property type="match status" value="1"/>
</dbReference>
<feature type="domain" description="MSP" evidence="3">
    <location>
        <begin position="90"/>
        <end position="212"/>
    </location>
</feature>
<organism evidence="4 5">
    <name type="scientific">Brassica napus</name>
    <name type="common">Rape</name>
    <dbReference type="NCBI Taxonomy" id="3708"/>
    <lineage>
        <taxon>Eukaryota</taxon>
        <taxon>Viridiplantae</taxon>
        <taxon>Streptophyta</taxon>
        <taxon>Embryophyta</taxon>
        <taxon>Tracheophyta</taxon>
        <taxon>Spermatophyta</taxon>
        <taxon>Magnoliopsida</taxon>
        <taxon>eudicotyledons</taxon>
        <taxon>Gunneridae</taxon>
        <taxon>Pentapetalae</taxon>
        <taxon>rosids</taxon>
        <taxon>malvids</taxon>
        <taxon>Brassicales</taxon>
        <taxon>Brassicaceae</taxon>
        <taxon>Brassiceae</taxon>
        <taxon>Brassica</taxon>
    </lineage>
</organism>
<reference evidence="4 5" key="1">
    <citation type="submission" date="2021-05" db="EMBL/GenBank/DDBJ databases">
        <title>Genome Assembly of Synthetic Allotetraploid Brassica napus Reveals Homoeologous Exchanges between Subgenomes.</title>
        <authorList>
            <person name="Davis J.T."/>
        </authorList>
    </citation>
    <scope>NUCLEOTIDE SEQUENCE [LARGE SCALE GENOMIC DNA]</scope>
    <source>
        <strain evidence="5">cv. Da-Ae</strain>
        <tissue evidence="4">Seedling</tissue>
    </source>
</reference>
<accession>A0ABQ7XRC7</accession>
<feature type="region of interest" description="Disordered" evidence="2">
    <location>
        <begin position="1"/>
        <end position="41"/>
    </location>
</feature>
<dbReference type="Proteomes" id="UP000824890">
    <property type="component" value="Unassembled WGS sequence"/>
</dbReference>
<name>A0ABQ7XRC7_BRANA</name>
<dbReference type="Pfam" id="PF00635">
    <property type="entry name" value="Motile_Sperm"/>
    <property type="match status" value="1"/>
</dbReference>
<feature type="compositionally biased region" description="Basic and acidic residues" evidence="2">
    <location>
        <begin position="1"/>
        <end position="14"/>
    </location>
</feature>